<name>A0ABW5FQH5_9PSEU</name>
<gene>
    <name evidence="2" type="ORF">ACFSXZ_13265</name>
</gene>
<evidence type="ECO:0000256" key="1">
    <source>
        <dbReference type="SAM" id="MobiDB-lite"/>
    </source>
</evidence>
<dbReference type="RefSeq" id="WP_378264930.1">
    <property type="nucleotide sequence ID" value="NZ_JBHUKR010000007.1"/>
</dbReference>
<comment type="caution">
    <text evidence="2">The sequence shown here is derived from an EMBL/GenBank/DDBJ whole genome shotgun (WGS) entry which is preliminary data.</text>
</comment>
<protein>
    <submittedName>
        <fullName evidence="2">Uncharacterized protein</fullName>
    </submittedName>
</protein>
<accession>A0ABW5FQH5</accession>
<organism evidence="2 3">
    <name type="scientific">Amycolatopsis pigmentata</name>
    <dbReference type="NCBI Taxonomy" id="450801"/>
    <lineage>
        <taxon>Bacteria</taxon>
        <taxon>Bacillati</taxon>
        <taxon>Actinomycetota</taxon>
        <taxon>Actinomycetes</taxon>
        <taxon>Pseudonocardiales</taxon>
        <taxon>Pseudonocardiaceae</taxon>
        <taxon>Amycolatopsis</taxon>
    </lineage>
</organism>
<sequence length="40" mass="4385">MEHGNAGPAWITAAGRPDEADFGRHPDGWTVDTTPDHRIE</sequence>
<dbReference type="EMBL" id="JBHUKR010000007">
    <property type="protein sequence ID" value="MFD2417293.1"/>
    <property type="molecule type" value="Genomic_DNA"/>
</dbReference>
<feature type="region of interest" description="Disordered" evidence="1">
    <location>
        <begin position="1"/>
        <end position="40"/>
    </location>
</feature>
<dbReference type="Proteomes" id="UP001597417">
    <property type="component" value="Unassembled WGS sequence"/>
</dbReference>
<feature type="compositionally biased region" description="Basic and acidic residues" evidence="1">
    <location>
        <begin position="16"/>
        <end position="27"/>
    </location>
</feature>
<keyword evidence="3" id="KW-1185">Reference proteome</keyword>
<reference evidence="3" key="1">
    <citation type="journal article" date="2019" name="Int. J. Syst. Evol. Microbiol.">
        <title>The Global Catalogue of Microorganisms (GCM) 10K type strain sequencing project: providing services to taxonomists for standard genome sequencing and annotation.</title>
        <authorList>
            <consortium name="The Broad Institute Genomics Platform"/>
            <consortium name="The Broad Institute Genome Sequencing Center for Infectious Disease"/>
            <person name="Wu L."/>
            <person name="Ma J."/>
        </authorList>
    </citation>
    <scope>NUCLEOTIDE SEQUENCE [LARGE SCALE GENOMIC DNA]</scope>
    <source>
        <strain evidence="3">CGMCC 4.7645</strain>
    </source>
</reference>
<evidence type="ECO:0000313" key="2">
    <source>
        <dbReference type="EMBL" id="MFD2417293.1"/>
    </source>
</evidence>
<evidence type="ECO:0000313" key="3">
    <source>
        <dbReference type="Proteomes" id="UP001597417"/>
    </source>
</evidence>
<proteinExistence type="predicted"/>